<evidence type="ECO:0000256" key="6">
    <source>
        <dbReference type="SAM" id="Coils"/>
    </source>
</evidence>
<dbReference type="PANTHER" id="PTHR47577">
    <property type="entry name" value="THAP DOMAIN-CONTAINING PROTEIN 6"/>
    <property type="match status" value="1"/>
</dbReference>
<dbReference type="InterPro" id="IPR021896">
    <property type="entry name" value="THAP9-like_HTH"/>
</dbReference>
<evidence type="ECO:0000256" key="5">
    <source>
        <dbReference type="PROSITE-ProRule" id="PRU00309"/>
    </source>
</evidence>
<dbReference type="InterPro" id="IPR038441">
    <property type="entry name" value="THAP_Znf_sf"/>
</dbReference>
<feature type="domain" description="THAP-type" evidence="7">
    <location>
        <begin position="1"/>
        <end position="83"/>
    </location>
</feature>
<dbReference type="SUPFAM" id="SSF57716">
    <property type="entry name" value="Glucocorticoid receptor-like (DNA-binding domain)"/>
    <property type="match status" value="1"/>
</dbReference>
<dbReference type="AlphaFoldDB" id="A0A1E1WCZ7"/>
<dbReference type="PROSITE" id="PS50950">
    <property type="entry name" value="ZF_THAP"/>
    <property type="match status" value="1"/>
</dbReference>
<dbReference type="Pfam" id="PF05485">
    <property type="entry name" value="THAP"/>
    <property type="match status" value="1"/>
</dbReference>
<dbReference type="Pfam" id="PF12017">
    <property type="entry name" value="Tnp_P_element"/>
    <property type="match status" value="1"/>
</dbReference>
<dbReference type="SMART" id="SM00692">
    <property type="entry name" value="DM3"/>
    <property type="match status" value="1"/>
</dbReference>
<evidence type="ECO:0000256" key="4">
    <source>
        <dbReference type="ARBA" id="ARBA00023125"/>
    </source>
</evidence>
<evidence type="ECO:0000256" key="2">
    <source>
        <dbReference type="ARBA" id="ARBA00022771"/>
    </source>
</evidence>
<dbReference type="EMBL" id="GDQN01006225">
    <property type="protein sequence ID" value="JAT84829.1"/>
    <property type="molecule type" value="Transcribed_RNA"/>
</dbReference>
<keyword evidence="3" id="KW-0862">Zinc</keyword>
<dbReference type="Pfam" id="PF21788">
    <property type="entry name" value="TNP-like_GBD"/>
    <property type="match status" value="1"/>
</dbReference>
<feature type="coiled-coil region" evidence="6">
    <location>
        <begin position="157"/>
        <end position="184"/>
    </location>
</feature>
<dbReference type="PANTHER" id="PTHR47577:SF2">
    <property type="entry name" value="THAP DOMAIN CONTAINING 9"/>
    <property type="match status" value="1"/>
</dbReference>
<accession>A0A1E1WCZ7</accession>
<proteinExistence type="predicted"/>
<dbReference type="GO" id="GO:0003677">
    <property type="term" value="F:DNA binding"/>
    <property type="evidence" value="ECO:0007669"/>
    <property type="project" value="UniProtKB-UniRule"/>
</dbReference>
<reference evidence="8" key="1">
    <citation type="submission" date="2015-09" db="EMBL/GenBank/DDBJ databases">
        <title>De novo assembly of Pectinophora gossypiella (Pink Bollworm) gut transcriptome.</title>
        <authorList>
            <person name="Tassone E.E."/>
        </authorList>
    </citation>
    <scope>NUCLEOTIDE SEQUENCE</scope>
</reference>
<dbReference type="GO" id="GO:0008270">
    <property type="term" value="F:zinc ion binding"/>
    <property type="evidence" value="ECO:0007669"/>
    <property type="project" value="UniProtKB-KW"/>
</dbReference>
<dbReference type="OrthoDB" id="8948150at2759"/>
<evidence type="ECO:0000259" key="7">
    <source>
        <dbReference type="PROSITE" id="PS50950"/>
    </source>
</evidence>
<keyword evidence="4 5" id="KW-0238">DNA-binding</keyword>
<name>A0A1E1WCZ7_PECGO</name>
<evidence type="ECO:0000313" key="8">
    <source>
        <dbReference type="EMBL" id="JAT84829.1"/>
    </source>
</evidence>
<keyword evidence="1" id="KW-0479">Metal-binding</keyword>
<dbReference type="InterPro" id="IPR048367">
    <property type="entry name" value="TNP-like_RNaseH_C"/>
</dbReference>
<protein>
    <recommendedName>
        <fullName evidence="7">THAP-type domain-containing protein</fullName>
    </recommendedName>
</protein>
<keyword evidence="2 5" id="KW-0863">Zinc-finger</keyword>
<dbReference type="SMART" id="SM00980">
    <property type="entry name" value="THAP"/>
    <property type="match status" value="1"/>
</dbReference>
<gene>
    <name evidence="8" type="ORF">g.3179</name>
</gene>
<dbReference type="InterPro" id="IPR048366">
    <property type="entry name" value="TNP-like_GBD"/>
</dbReference>
<dbReference type="Gene3D" id="6.20.210.20">
    <property type="entry name" value="THAP domain"/>
    <property type="match status" value="1"/>
</dbReference>
<dbReference type="Pfam" id="PF21789">
    <property type="entry name" value="TNP-like_RNaseH_C"/>
    <property type="match status" value="1"/>
</dbReference>
<evidence type="ECO:0000256" key="3">
    <source>
        <dbReference type="ARBA" id="ARBA00022833"/>
    </source>
</evidence>
<dbReference type="Pfam" id="PF21787">
    <property type="entry name" value="TNP-like_RNaseH_N"/>
    <property type="match status" value="1"/>
</dbReference>
<keyword evidence="6" id="KW-0175">Coiled coil</keyword>
<organism evidence="8">
    <name type="scientific">Pectinophora gossypiella</name>
    <name type="common">Cotton pink bollworm</name>
    <name type="synonym">Depressaria gossypiella</name>
    <dbReference type="NCBI Taxonomy" id="13191"/>
    <lineage>
        <taxon>Eukaryota</taxon>
        <taxon>Metazoa</taxon>
        <taxon>Ecdysozoa</taxon>
        <taxon>Arthropoda</taxon>
        <taxon>Hexapoda</taxon>
        <taxon>Insecta</taxon>
        <taxon>Pterygota</taxon>
        <taxon>Neoptera</taxon>
        <taxon>Endopterygota</taxon>
        <taxon>Lepidoptera</taxon>
        <taxon>Glossata</taxon>
        <taxon>Ditrysia</taxon>
        <taxon>Gelechioidea</taxon>
        <taxon>Gelechiidae</taxon>
        <taxon>Apatetrinae</taxon>
        <taxon>Pectinophora</taxon>
    </lineage>
</organism>
<sequence>MPSGSLCAVGGCRSSKRRDKHLAFFHLPVDEARRKSWVDMIGRPDLAMPKTKPKSHFVCSLHFESSMINYKALLRQNALPTKMLSCQPVSSTSRRTRAEPKTKDVAIQTSIQLSAITANSAYTNSLSVHQSYNSKTVNTPMALSSCTSRKRKLGSELKEPKDKVRKLDIELDNIKQEVQSEESQSFEQFSFQTDDEVTKRFCRLIQWQSELKNNRKGNRYDPEFKLFALNLHFSSPQTYRSMKTFLGLPSESTLESFKMVVPLKFDDRTLEFLSAKLKSLPENAKYCTLCLDEMVLKRHLHYDTKRDDIIGLHNVNGEVTLEIASHACAIMLRSIAVDWKQPIAYSFLGSPKHYDKLEQWLDEVILKLSDIGIEIMAIVSDQGSNFDKYAKRIKKVTAEKPYFLLNNKKIYYIFDVPHLIKCLRNNLLTNNFVYDDKKVTWEHIHVLYSEQHKKKLKLIPKITEAHVKPNKNQKTRVKYAADIFSNSVYAALLILISNKTLPEEAKATAEFVHKMNNLFDILNSNTVQTNNKFQKAFSLKKYQLDVLEDAMTVFKKLKAIDSKKGVDNTKRLKTFKNIQITIQSTIMLCKDLKKEGFNSVFTRRLNQHCLENFFDAVREQVGNHRNPTAIEFMRAFSKYFLSNMLKNSRFANCEEDIYELLQKNEGYLKRQQPENRYRRNIPSVLTLHGDTEYRFDLPTNDALTYISGYLLYKCKKKHTCPGFDAQLQNKSNELMNRLFSNFKPFKETPFYGKLIVPTAEFQNYVKELETVFIHNFEKNMTQRPGSAVYEILKNICFYPPCSCFPHDYLLKLFIRFRIYTTIKFNNREFRKGKKCISN</sequence>
<dbReference type="InterPro" id="IPR048365">
    <property type="entry name" value="TNP-like_RNaseH_N"/>
</dbReference>
<evidence type="ECO:0000256" key="1">
    <source>
        <dbReference type="ARBA" id="ARBA00022723"/>
    </source>
</evidence>
<dbReference type="InterPro" id="IPR006612">
    <property type="entry name" value="THAP_Znf"/>
</dbReference>